<evidence type="ECO:0000313" key="1">
    <source>
        <dbReference type="EMBL" id="QVT09937.1"/>
    </source>
</evidence>
<protein>
    <submittedName>
        <fullName evidence="1">DUF1877 family protein</fullName>
    </submittedName>
</protein>
<dbReference type="Pfam" id="PF08974">
    <property type="entry name" value="DUF1877"/>
    <property type="match status" value="1"/>
</dbReference>
<organism evidence="1">
    <name type="scientific">Salmonella enterica I</name>
    <dbReference type="NCBI Taxonomy" id="59201"/>
    <lineage>
        <taxon>Bacteria</taxon>
        <taxon>Pseudomonadati</taxon>
        <taxon>Pseudomonadota</taxon>
        <taxon>Gammaproteobacteria</taxon>
        <taxon>Enterobacterales</taxon>
        <taxon>Enterobacteriaceae</taxon>
        <taxon>Salmonella</taxon>
    </lineage>
</organism>
<dbReference type="EMBL" id="CP074671">
    <property type="protein sequence ID" value="QVT09937.1"/>
    <property type="molecule type" value="Genomic_DNA"/>
</dbReference>
<dbReference type="AlphaFoldDB" id="A0A8E6TZB4"/>
<reference evidence="1" key="2">
    <citation type="submission" date="2021-05" db="EMBL/GenBank/DDBJ databases">
        <title>Whole genome PacBio Sequel sequence of Salmonella enterica subsp. enterica.</title>
        <authorList>
            <person name="Hoffmann M."/>
            <person name="Balkey M."/>
            <person name="Luo Y."/>
        </authorList>
    </citation>
    <scope>NUCLEOTIDE SEQUENCE</scope>
    <source>
        <strain evidence="1">CFSAN002017</strain>
    </source>
</reference>
<reference evidence="1" key="1">
    <citation type="submission" date="2018-07" db="EMBL/GenBank/DDBJ databases">
        <authorList>
            <consortium name="GenomeTrakr network: Whole genome sequencing for foodborne pathogen traceback"/>
        </authorList>
    </citation>
    <scope>NUCLEOTIDE SEQUENCE</scope>
    <source>
        <strain evidence="1">CFSAN002017</strain>
    </source>
</reference>
<gene>
    <name evidence="1" type="ORF">XE93_07285</name>
</gene>
<name>A0A8E6TZB4_SALET</name>
<sequence>MKNADRNTLQIKFFPLKSMRINIYPGNGSRKQLGELFHCLMQEMDKLLSFYQRCLRNDSHVIIFIAE</sequence>
<proteinExistence type="predicted"/>
<dbReference type="InterPro" id="IPR015068">
    <property type="entry name" value="DUF1877"/>
</dbReference>
<accession>A0A8E6TZB4</accession>